<evidence type="ECO:0000313" key="1">
    <source>
        <dbReference type="EMBL" id="EUJ53009.1"/>
    </source>
</evidence>
<evidence type="ECO:0000313" key="2">
    <source>
        <dbReference type="Proteomes" id="UP000019241"/>
    </source>
</evidence>
<protein>
    <submittedName>
        <fullName evidence="1">Uncharacterized protein</fullName>
    </submittedName>
</protein>
<proteinExistence type="predicted"/>
<sequence>MVVVMLACPIHYHYVFFIIDKECHLKCQECNFKVYNQGSLVYIPYSLESGDSKWMEDVFKVIGDELKSSDSDEIKGLTPDYVETNVK</sequence>
<accession>W7DL25</accession>
<reference evidence="1 2" key="1">
    <citation type="submission" date="2012-12" db="EMBL/GenBank/DDBJ databases">
        <title>Novel taxa of Listeriaceae from agricultural environments in the United States.</title>
        <authorList>
            <person name="den Bakker H.C."/>
            <person name="Allred A."/>
            <person name="Warchocki S."/>
            <person name="Wright E.M."/>
            <person name="Burrell A."/>
            <person name="Nightingale K.K."/>
            <person name="Kephart D."/>
            <person name="Wiedmann M."/>
        </authorList>
    </citation>
    <scope>NUCLEOTIDE SEQUENCE [LARGE SCALE GENOMIC DNA]</scope>
    <source>
        <strain evidence="1 2">FSL S10-1203</strain>
    </source>
</reference>
<organism evidence="1 2">
    <name type="scientific">Listeria fleischmannii FSL S10-1203</name>
    <dbReference type="NCBI Taxonomy" id="1265822"/>
    <lineage>
        <taxon>Bacteria</taxon>
        <taxon>Bacillati</taxon>
        <taxon>Bacillota</taxon>
        <taxon>Bacilli</taxon>
        <taxon>Bacillales</taxon>
        <taxon>Listeriaceae</taxon>
        <taxon>Listeria</taxon>
    </lineage>
</organism>
<dbReference type="AlphaFoldDB" id="W7DL25"/>
<dbReference type="PATRIC" id="fig|1265822.4.peg.2463"/>
<dbReference type="EMBL" id="AODM01000040">
    <property type="protein sequence ID" value="EUJ53009.1"/>
    <property type="molecule type" value="Genomic_DNA"/>
</dbReference>
<dbReference type="Proteomes" id="UP000019241">
    <property type="component" value="Unassembled WGS sequence"/>
</dbReference>
<name>W7DL25_9LIST</name>
<comment type="caution">
    <text evidence="1">The sequence shown here is derived from an EMBL/GenBank/DDBJ whole genome shotgun (WGS) entry which is preliminary data.</text>
</comment>
<gene>
    <name evidence="1" type="ORF">MCOL2_12137</name>
</gene>